<protein>
    <submittedName>
        <fullName evidence="1">Uncharacterized protein</fullName>
    </submittedName>
</protein>
<evidence type="ECO:0000313" key="2">
    <source>
        <dbReference type="EMBL" id="PKB97293.1"/>
    </source>
</evidence>
<proteinExistence type="predicted"/>
<dbReference type="Proteomes" id="UP000232722">
    <property type="component" value="Unassembled WGS sequence"/>
</dbReference>
<reference evidence="1 3" key="2">
    <citation type="submission" date="2017-09" db="EMBL/GenBank/DDBJ databases">
        <title>Extensive intraspecific genome diversity in a model arbuscular mycorrhizal fungus.</title>
        <authorList>
            <person name="Chen E.C."/>
            <person name="Morin E."/>
            <person name="Beaudet D."/>
            <person name="Noel J."/>
            <person name="Ndikumana S."/>
            <person name="Charron P."/>
            <person name="St-Onge C."/>
            <person name="Giorgi J."/>
            <person name="Grigoriev I.V."/>
            <person name="Roux C."/>
            <person name="Martin F.M."/>
            <person name="Corradi N."/>
        </authorList>
    </citation>
    <scope>NUCLEOTIDE SEQUENCE [LARGE SCALE GENOMIC DNA]</scope>
    <source>
        <strain evidence="1 3">A5</strain>
    </source>
</reference>
<reference evidence="1 3" key="1">
    <citation type="submission" date="2016-04" db="EMBL/GenBank/DDBJ databases">
        <title>Genome analyses suggest a sexual origin of heterokaryosis in a supposedly ancient asexual fungus.</title>
        <authorList>
            <person name="Ropars J."/>
            <person name="Sedzielewska K."/>
            <person name="Noel J."/>
            <person name="Charron P."/>
            <person name="Farinelli L."/>
            <person name="Marton T."/>
            <person name="Kruger M."/>
            <person name="Pelin A."/>
            <person name="Brachmann A."/>
            <person name="Corradi N."/>
        </authorList>
    </citation>
    <scope>NUCLEOTIDE SEQUENCE [LARGE SCALE GENOMIC DNA]</scope>
    <source>
        <strain evidence="1 3">A5</strain>
    </source>
</reference>
<organism evidence="1 3">
    <name type="scientific">Rhizophagus irregularis</name>
    <dbReference type="NCBI Taxonomy" id="588596"/>
    <lineage>
        <taxon>Eukaryota</taxon>
        <taxon>Fungi</taxon>
        <taxon>Fungi incertae sedis</taxon>
        <taxon>Mucoromycota</taxon>
        <taxon>Glomeromycotina</taxon>
        <taxon>Glomeromycetes</taxon>
        <taxon>Glomerales</taxon>
        <taxon>Glomeraceae</taxon>
        <taxon>Rhizophagus</taxon>
    </lineage>
</organism>
<gene>
    <name evidence="2" type="ORF">RhiirA5_301853</name>
    <name evidence="1" type="ORF">RhiirA5_301861</name>
</gene>
<accession>A0A2N0NRT0</accession>
<name>A0A2N0NRT0_9GLOM</name>
<feature type="non-terminal residue" evidence="1">
    <location>
        <position position="1"/>
    </location>
</feature>
<evidence type="ECO:0000313" key="1">
    <source>
        <dbReference type="EMBL" id="PKB97272.1"/>
    </source>
</evidence>
<evidence type="ECO:0000313" key="3">
    <source>
        <dbReference type="Proteomes" id="UP000232722"/>
    </source>
</evidence>
<comment type="caution">
    <text evidence="1">The sequence shown here is derived from an EMBL/GenBank/DDBJ whole genome shotgun (WGS) entry which is preliminary data.</text>
</comment>
<dbReference type="EMBL" id="LLXJ01003308">
    <property type="protein sequence ID" value="PKB97272.1"/>
    <property type="molecule type" value="Genomic_DNA"/>
</dbReference>
<dbReference type="EMBL" id="LLXJ01003298">
    <property type="protein sequence ID" value="PKB97293.1"/>
    <property type="molecule type" value="Genomic_DNA"/>
</dbReference>
<sequence length="81" mass="9308">VRNLLLLKILLDLNEVSLHKINHYLALIVNELTSLWKGIILNRIYKHQLGKKICAELIMVSCNIPVARKICSYVSALVSYY</sequence>
<dbReference type="AlphaFoldDB" id="A0A2N0NRT0"/>